<protein>
    <recommendedName>
        <fullName evidence="3 6">Signal peptidase I</fullName>
        <ecNumber evidence="3 6">3.4.21.89</ecNumber>
    </recommendedName>
</protein>
<dbReference type="Gene3D" id="2.10.109.10">
    <property type="entry name" value="Umud Fragment, subunit A"/>
    <property type="match status" value="1"/>
</dbReference>
<comment type="subcellular location">
    <subcellularLocation>
        <location evidence="6">Membrane</location>
        <topology evidence="6">Single-pass type II membrane protein</topology>
    </subcellularLocation>
</comment>
<evidence type="ECO:0000256" key="2">
    <source>
        <dbReference type="ARBA" id="ARBA00009370"/>
    </source>
</evidence>
<evidence type="ECO:0000256" key="1">
    <source>
        <dbReference type="ARBA" id="ARBA00000677"/>
    </source>
</evidence>
<keyword evidence="4 6" id="KW-0378">Hydrolase</keyword>
<feature type="active site" evidence="5">
    <location>
        <position position="82"/>
    </location>
</feature>
<dbReference type="PANTHER" id="PTHR43390">
    <property type="entry name" value="SIGNAL PEPTIDASE I"/>
    <property type="match status" value="1"/>
</dbReference>
<dbReference type="NCBIfam" id="TIGR02227">
    <property type="entry name" value="sigpep_I_bact"/>
    <property type="match status" value="1"/>
</dbReference>
<dbReference type="EMBL" id="MHOO01000008">
    <property type="protein sequence ID" value="OGZ64172.1"/>
    <property type="molecule type" value="Genomic_DNA"/>
</dbReference>
<dbReference type="InterPro" id="IPR036286">
    <property type="entry name" value="LexA/Signal_pep-like_sf"/>
</dbReference>
<dbReference type="PRINTS" id="PR00727">
    <property type="entry name" value="LEADERPTASE"/>
</dbReference>
<evidence type="ECO:0000256" key="3">
    <source>
        <dbReference type="ARBA" id="ARBA00013208"/>
    </source>
</evidence>
<reference evidence="8 9" key="1">
    <citation type="journal article" date="2016" name="Nat. Commun.">
        <title>Thousands of microbial genomes shed light on interconnected biogeochemical processes in an aquifer system.</title>
        <authorList>
            <person name="Anantharaman K."/>
            <person name="Brown C.T."/>
            <person name="Hug L.A."/>
            <person name="Sharon I."/>
            <person name="Castelle C.J."/>
            <person name="Probst A.J."/>
            <person name="Thomas B.C."/>
            <person name="Singh A."/>
            <person name="Wilkins M.J."/>
            <person name="Karaoz U."/>
            <person name="Brodie E.L."/>
            <person name="Williams K.H."/>
            <person name="Hubbard S.S."/>
            <person name="Banfield J.F."/>
        </authorList>
    </citation>
    <scope>NUCLEOTIDE SEQUENCE [LARGE SCALE GENOMIC DNA]</scope>
</reference>
<accession>A0A1G2HNQ5</accession>
<dbReference type="SUPFAM" id="SSF51306">
    <property type="entry name" value="LexA/Signal peptidase"/>
    <property type="match status" value="1"/>
</dbReference>
<comment type="similarity">
    <text evidence="2 6">Belongs to the peptidase S26 family.</text>
</comment>
<feature type="transmembrane region" description="Helical" evidence="6">
    <location>
        <begin position="12"/>
        <end position="30"/>
    </location>
</feature>
<dbReference type="GO" id="GO:0006465">
    <property type="term" value="P:signal peptide processing"/>
    <property type="evidence" value="ECO:0007669"/>
    <property type="project" value="InterPro"/>
</dbReference>
<keyword evidence="6" id="KW-0812">Transmembrane</keyword>
<evidence type="ECO:0000256" key="6">
    <source>
        <dbReference type="RuleBase" id="RU362042"/>
    </source>
</evidence>
<dbReference type="GO" id="GO:0004252">
    <property type="term" value="F:serine-type endopeptidase activity"/>
    <property type="evidence" value="ECO:0007669"/>
    <property type="project" value="InterPro"/>
</dbReference>
<gene>
    <name evidence="8" type="ORF">A2730_03190</name>
</gene>
<proteinExistence type="inferred from homology"/>
<organism evidence="8 9">
    <name type="scientific">Candidatus Staskawiczbacteria bacterium RIFCSPHIGHO2_01_FULL_39_25</name>
    <dbReference type="NCBI Taxonomy" id="1802202"/>
    <lineage>
        <taxon>Bacteria</taxon>
        <taxon>Candidatus Staskawicziibacteriota</taxon>
    </lineage>
</organism>
<dbReference type="PROSITE" id="PS00761">
    <property type="entry name" value="SPASE_I_3"/>
    <property type="match status" value="1"/>
</dbReference>
<dbReference type="CDD" id="cd06530">
    <property type="entry name" value="S26_SPase_I"/>
    <property type="match status" value="1"/>
</dbReference>
<dbReference type="GO" id="GO:0016020">
    <property type="term" value="C:membrane"/>
    <property type="evidence" value="ECO:0007669"/>
    <property type="project" value="UniProtKB-SubCell"/>
</dbReference>
<evidence type="ECO:0000259" key="7">
    <source>
        <dbReference type="Pfam" id="PF10502"/>
    </source>
</evidence>
<sequence length="181" mass="20839">MKKYLLVGWDLLKIILIALVIVLPIRYFLFQPFIVKGESMVPNFQSGDYLIVDEISYRIGNPQRGDVVVLKYPLDPTQRYIKRIIGMPGETFEIQNGNIIISRDGKKLFLEETGYLPLLSSTDGNVKVTLEADEYFVLGDNRQFSYDSRRWGVLPRKDIIGKAIFRVFPLSMMTYISSPSY</sequence>
<comment type="catalytic activity">
    <reaction evidence="1 6">
        <text>Cleavage of hydrophobic, N-terminal signal or leader sequences from secreted and periplasmic proteins.</text>
        <dbReference type="EC" id="3.4.21.89"/>
    </reaction>
</comment>
<dbReference type="GO" id="GO:0009003">
    <property type="term" value="F:signal peptidase activity"/>
    <property type="evidence" value="ECO:0007669"/>
    <property type="project" value="UniProtKB-EC"/>
</dbReference>
<keyword evidence="6" id="KW-0645">Protease</keyword>
<dbReference type="PANTHER" id="PTHR43390:SF1">
    <property type="entry name" value="CHLOROPLAST PROCESSING PEPTIDASE"/>
    <property type="match status" value="1"/>
</dbReference>
<evidence type="ECO:0000256" key="4">
    <source>
        <dbReference type="ARBA" id="ARBA00022801"/>
    </source>
</evidence>
<dbReference type="InterPro" id="IPR019758">
    <property type="entry name" value="Pept_S26A_signal_pept_1_CS"/>
</dbReference>
<feature type="active site" evidence="5">
    <location>
        <position position="39"/>
    </location>
</feature>
<evidence type="ECO:0000256" key="5">
    <source>
        <dbReference type="PIRSR" id="PIRSR600223-1"/>
    </source>
</evidence>
<dbReference type="STRING" id="1802202.A2730_03190"/>
<dbReference type="InterPro" id="IPR019533">
    <property type="entry name" value="Peptidase_S26"/>
</dbReference>
<evidence type="ECO:0000313" key="9">
    <source>
        <dbReference type="Proteomes" id="UP000176855"/>
    </source>
</evidence>
<dbReference type="InterPro" id="IPR000223">
    <property type="entry name" value="Pept_S26A_signal_pept_1"/>
</dbReference>
<evidence type="ECO:0000313" key="8">
    <source>
        <dbReference type="EMBL" id="OGZ64172.1"/>
    </source>
</evidence>
<dbReference type="Proteomes" id="UP000176855">
    <property type="component" value="Unassembled WGS sequence"/>
</dbReference>
<dbReference type="EC" id="3.4.21.89" evidence="3 6"/>
<name>A0A1G2HNQ5_9BACT</name>
<keyword evidence="6" id="KW-0472">Membrane</keyword>
<comment type="caution">
    <text evidence="8">The sequence shown here is derived from an EMBL/GenBank/DDBJ whole genome shotgun (WGS) entry which is preliminary data.</text>
</comment>
<dbReference type="Pfam" id="PF10502">
    <property type="entry name" value="Peptidase_S26"/>
    <property type="match status" value="1"/>
</dbReference>
<keyword evidence="6" id="KW-1133">Transmembrane helix</keyword>
<dbReference type="AlphaFoldDB" id="A0A1G2HNQ5"/>
<feature type="domain" description="Peptidase S26" evidence="7">
    <location>
        <begin position="10"/>
        <end position="167"/>
    </location>
</feature>